<keyword evidence="1" id="KW-0472">Membrane</keyword>
<dbReference type="HOGENOM" id="CLU_1536688_0_0_2"/>
<evidence type="ECO:0000313" key="3">
    <source>
        <dbReference type="Proteomes" id="UP000001488"/>
    </source>
</evidence>
<sequence length="165" mass="18442">MATPEVECREYPPGFVIAQNVFLLLYFGAGFVGMQPLRLSGVPVLSVVYALFLALMLLVVLRKHLCTHCYYGKRCATGWGKLSALMFERGSRSYELRVKLAKVTWALATAVPVLGISAAYFLTPSRHELVPLLLFLLLTPINFALHRSACEKCGMRRKCPMTMAR</sequence>
<dbReference type="GeneID" id="7988897"/>
<protein>
    <submittedName>
        <fullName evidence="2">Uncharacterized protein</fullName>
    </submittedName>
</protein>
<evidence type="ECO:0000313" key="2">
    <source>
        <dbReference type="EMBL" id="ACS33185.1"/>
    </source>
</evidence>
<dbReference type="RefSeq" id="WP_015858303.1">
    <property type="nucleotide sequence ID" value="NC_012804.1"/>
</dbReference>
<evidence type="ECO:0000256" key="1">
    <source>
        <dbReference type="SAM" id="Phobius"/>
    </source>
</evidence>
<dbReference type="KEGG" id="tga:TGAM_0683"/>
<dbReference type="eggNOG" id="arCOG13108">
    <property type="taxonomic scope" value="Archaea"/>
</dbReference>
<proteinExistence type="predicted"/>
<feature type="transmembrane region" description="Helical" evidence="1">
    <location>
        <begin position="12"/>
        <end position="34"/>
    </location>
</feature>
<dbReference type="Proteomes" id="UP000001488">
    <property type="component" value="Chromosome"/>
</dbReference>
<feature type="transmembrane region" description="Helical" evidence="1">
    <location>
        <begin position="129"/>
        <end position="148"/>
    </location>
</feature>
<organism evidence="2 3">
    <name type="scientific">Thermococcus gammatolerans (strain DSM 15229 / JCM 11827 / EJ3)</name>
    <dbReference type="NCBI Taxonomy" id="593117"/>
    <lineage>
        <taxon>Archaea</taxon>
        <taxon>Methanobacteriati</taxon>
        <taxon>Methanobacteriota</taxon>
        <taxon>Thermococci</taxon>
        <taxon>Thermococcales</taxon>
        <taxon>Thermococcaceae</taxon>
        <taxon>Thermococcus</taxon>
    </lineage>
</organism>
<reference evidence="2 3" key="1">
    <citation type="journal article" date="2007" name="Genome Biol.">
        <title>Genome analysis and genome-wide proteomics of Thermococcus gammatolerans, the most radioresistant organism known amongst the Archaea.</title>
        <authorList>
            <person name="Zivanovic Y."/>
            <person name="Armengaud J."/>
            <person name="Lagorce A."/>
            <person name="Leplat C."/>
            <person name="Guerin P."/>
            <person name="Dutertre M."/>
            <person name="Anthouard V."/>
            <person name="Forterre P."/>
            <person name="Wincker P."/>
            <person name="Confalonieri F."/>
        </authorList>
    </citation>
    <scope>NUCLEOTIDE SEQUENCE [LARGE SCALE GENOMIC DNA]</scope>
    <source>
        <strain evidence="3">DSM 15229 / JCM 11827 / EJ3</strain>
    </source>
</reference>
<keyword evidence="3" id="KW-1185">Reference proteome</keyword>
<name>C5A4M3_THEGJ</name>
<dbReference type="EMBL" id="CP001398">
    <property type="protein sequence ID" value="ACS33185.1"/>
    <property type="molecule type" value="Genomic_DNA"/>
</dbReference>
<feature type="transmembrane region" description="Helical" evidence="1">
    <location>
        <begin position="40"/>
        <end position="61"/>
    </location>
</feature>
<dbReference type="OrthoDB" id="386978at2157"/>
<accession>C5A4M3</accession>
<keyword evidence="1" id="KW-1133">Transmembrane helix</keyword>
<dbReference type="PaxDb" id="593117-TGAM_0683"/>
<dbReference type="AlphaFoldDB" id="C5A4M3"/>
<keyword evidence="1" id="KW-0812">Transmembrane</keyword>
<feature type="transmembrane region" description="Helical" evidence="1">
    <location>
        <begin position="103"/>
        <end position="123"/>
    </location>
</feature>
<gene>
    <name evidence="2" type="ordered locus">TGAM_0683</name>
</gene>
<dbReference type="PATRIC" id="fig|593117.10.peg.684"/>
<dbReference type="STRING" id="593117.TGAM_0683"/>